<dbReference type="PANTHER" id="PTHR43581:SF2">
    <property type="entry name" value="EXCINUCLEASE ATPASE SUBUNIT"/>
    <property type="match status" value="1"/>
</dbReference>
<feature type="domain" description="Endonuclease GajA/Old nuclease/RecF-like AAA" evidence="1">
    <location>
        <begin position="4"/>
        <end position="312"/>
    </location>
</feature>
<dbReference type="PANTHER" id="PTHR43581">
    <property type="entry name" value="ATP/GTP PHOSPHATASE"/>
    <property type="match status" value="1"/>
</dbReference>
<dbReference type="InterPro" id="IPR027417">
    <property type="entry name" value="P-loop_NTPase"/>
</dbReference>
<accession>A0ABW9JLX3</accession>
<proteinExistence type="predicted"/>
<dbReference type="Pfam" id="PF13175">
    <property type="entry name" value="AAA_15"/>
    <property type="match status" value="1"/>
</dbReference>
<evidence type="ECO:0000313" key="4">
    <source>
        <dbReference type="Proteomes" id="UP001517367"/>
    </source>
</evidence>
<dbReference type="InterPro" id="IPR051396">
    <property type="entry name" value="Bact_Antivir_Def_Nuclease"/>
</dbReference>
<dbReference type="CDD" id="cd01026">
    <property type="entry name" value="TOPRIM_OLD"/>
    <property type="match status" value="1"/>
</dbReference>
<dbReference type="RefSeq" id="WP_138729134.1">
    <property type="nucleotide sequence ID" value="NZ_SRMP02000050.1"/>
</dbReference>
<sequence>MSCITSIKLKNFKRFPAFKVDFDPELNVLIGDNEAGKSSILTAIDIVLSGSKSKVEAIGLEGMFNVGAIEEFFARGKKYDELPVLWIELYLDEQHNPDLNGKNNSESKICDGLKLICEPNDDLSDEIREILAQPGNNFPFEYYTIQFKSFSDYSYTGYKRFLRHVLIDNAQVNNEYATREYVKAMYAGSVTSKDRQKQQNEYRKSKEVFKNDVLSSTNQTLANYAFGVRNSPKANLLTDLILTEDEINIEQKGKGKQCFIKTEFALNKHSSNIDAILLEEPENHLSHLNMKRLIRKIRMNKGKQLFITTHNNLISTRLDLRKSILLNSNSVIPVLLKDLKDDTAKFFIKAPDNNIIEFVLSSKVILVEGDAEFMLIEEFFKNVVGEDPDFRGVHILSVGGKSFKRYLDLAKMLGIKTAVVRDNDGDYQKNCVDNYAPYANPLLGVFADTDASRYTFEVCVYQDNASLCETLFAGGRQTLSVQEYMLKNKADVAFELLENICEKVNPPSYIKEAIQWING</sequence>
<reference evidence="3 4" key="1">
    <citation type="submission" date="2024-12" db="EMBL/GenBank/DDBJ databases">
        <authorList>
            <person name="Hu S."/>
        </authorList>
    </citation>
    <scope>NUCLEOTIDE SEQUENCE [LARGE SCALE GENOMIC DNA]</scope>
    <source>
        <strain evidence="3 4">P-25</strain>
    </source>
</reference>
<feature type="domain" description="OLD protein-like TOPRIM" evidence="2">
    <location>
        <begin position="361"/>
        <end position="424"/>
    </location>
</feature>
<dbReference type="Proteomes" id="UP001517367">
    <property type="component" value="Unassembled WGS sequence"/>
</dbReference>
<dbReference type="InterPro" id="IPR041685">
    <property type="entry name" value="AAA_GajA/Old/RecF-like"/>
</dbReference>
<dbReference type="EMBL" id="SRMP02000050">
    <property type="protein sequence ID" value="MFN0293460.1"/>
    <property type="molecule type" value="Genomic_DNA"/>
</dbReference>
<gene>
    <name evidence="3" type="ORF">E5L68_018920</name>
</gene>
<comment type="caution">
    <text evidence="3">The sequence shown here is derived from an EMBL/GenBank/DDBJ whole genome shotgun (WGS) entry which is preliminary data.</text>
</comment>
<evidence type="ECO:0000259" key="1">
    <source>
        <dbReference type="Pfam" id="PF13175"/>
    </source>
</evidence>
<keyword evidence="4" id="KW-1185">Reference proteome</keyword>
<dbReference type="SUPFAM" id="SSF52540">
    <property type="entry name" value="P-loop containing nucleoside triphosphate hydrolases"/>
    <property type="match status" value="1"/>
</dbReference>
<evidence type="ECO:0000259" key="2">
    <source>
        <dbReference type="Pfam" id="PF20469"/>
    </source>
</evidence>
<dbReference type="Gene3D" id="3.40.50.300">
    <property type="entry name" value="P-loop containing nucleotide triphosphate hydrolases"/>
    <property type="match status" value="1"/>
</dbReference>
<dbReference type="Pfam" id="PF20469">
    <property type="entry name" value="OLD-like_TOPRIM"/>
    <property type="match status" value="1"/>
</dbReference>
<evidence type="ECO:0000313" key="3">
    <source>
        <dbReference type="EMBL" id="MFN0293460.1"/>
    </source>
</evidence>
<protein>
    <submittedName>
        <fullName evidence="3">ATP-dependent nuclease</fullName>
    </submittedName>
</protein>
<name>A0ABW9JLX3_9SPHI</name>
<organism evidence="3 4">
    <name type="scientific">Pedobacter helvus</name>
    <dbReference type="NCBI Taxonomy" id="2563444"/>
    <lineage>
        <taxon>Bacteria</taxon>
        <taxon>Pseudomonadati</taxon>
        <taxon>Bacteroidota</taxon>
        <taxon>Sphingobacteriia</taxon>
        <taxon>Sphingobacteriales</taxon>
        <taxon>Sphingobacteriaceae</taxon>
        <taxon>Pedobacter</taxon>
    </lineage>
</organism>
<dbReference type="InterPro" id="IPR034139">
    <property type="entry name" value="TOPRIM_OLD"/>
</dbReference>